<evidence type="ECO:0000256" key="6">
    <source>
        <dbReference type="ARBA" id="ARBA00022840"/>
    </source>
</evidence>
<evidence type="ECO:0008006" key="14">
    <source>
        <dbReference type="Google" id="ProtNLM"/>
    </source>
</evidence>
<keyword evidence="3" id="KW-1003">Cell membrane</keyword>
<feature type="domain" description="ABC transporter" evidence="10">
    <location>
        <begin position="616"/>
        <end position="860"/>
    </location>
</feature>
<dbReference type="SMART" id="SM00382">
    <property type="entry name" value="AAA"/>
    <property type="match status" value="2"/>
</dbReference>
<dbReference type="GO" id="GO:0140359">
    <property type="term" value="F:ABC-type transporter activity"/>
    <property type="evidence" value="ECO:0007669"/>
    <property type="project" value="InterPro"/>
</dbReference>
<feature type="transmembrane region" description="Helical" evidence="9">
    <location>
        <begin position="902"/>
        <end position="926"/>
    </location>
</feature>
<dbReference type="CDD" id="cd18580">
    <property type="entry name" value="ABC_6TM_ABCC_D2"/>
    <property type="match status" value="1"/>
</dbReference>
<dbReference type="Gene3D" id="3.40.50.300">
    <property type="entry name" value="P-loop containing nucleotide triphosphate hydrolases"/>
    <property type="match status" value="2"/>
</dbReference>
<feature type="transmembrane region" description="Helical" evidence="9">
    <location>
        <begin position="311"/>
        <end position="334"/>
    </location>
</feature>
<dbReference type="Pfam" id="PF00005">
    <property type="entry name" value="ABC_tran"/>
    <property type="match status" value="1"/>
</dbReference>
<dbReference type="GO" id="GO:0005524">
    <property type="term" value="F:ATP binding"/>
    <property type="evidence" value="ECO:0007669"/>
    <property type="project" value="UniProtKB-KW"/>
</dbReference>
<dbReference type="InterPro" id="IPR003593">
    <property type="entry name" value="AAA+_ATPase"/>
</dbReference>
<comment type="caution">
    <text evidence="12">The sequence shown here is derived from an EMBL/GenBank/DDBJ whole genome shotgun (WGS) entry which is preliminary data.</text>
</comment>
<evidence type="ECO:0000259" key="10">
    <source>
        <dbReference type="PROSITE" id="PS50893"/>
    </source>
</evidence>
<feature type="transmembrane region" description="Helical" evidence="9">
    <location>
        <begin position="811"/>
        <end position="827"/>
    </location>
</feature>
<feature type="transmembrane region" description="Helical" evidence="9">
    <location>
        <begin position="129"/>
        <end position="150"/>
    </location>
</feature>
<dbReference type="InterPro" id="IPR056227">
    <property type="entry name" value="TMD0_ABC"/>
</dbReference>
<dbReference type="InterPro" id="IPR027417">
    <property type="entry name" value="P-loop_NTPase"/>
</dbReference>
<feature type="transmembrane region" description="Helical" evidence="9">
    <location>
        <begin position="947"/>
        <end position="969"/>
    </location>
</feature>
<dbReference type="InterPro" id="IPR017871">
    <property type="entry name" value="ABC_transporter-like_CS"/>
</dbReference>
<dbReference type="InterPro" id="IPR044726">
    <property type="entry name" value="ABCC_6TM_D2"/>
</dbReference>
<reference evidence="12 13" key="1">
    <citation type="submission" date="2016-03" db="EMBL/GenBank/DDBJ databases">
        <title>Fine-scale spatial genetic structure of a fungal parasite of coffee scale insects.</title>
        <authorList>
            <person name="Jackson D."/>
            <person name="Zemenick K.A."/>
            <person name="Malloure B."/>
            <person name="Quandt C.A."/>
            <person name="James T.Y."/>
        </authorList>
    </citation>
    <scope>NUCLEOTIDE SEQUENCE [LARGE SCALE GENOMIC DNA]</scope>
    <source>
        <strain evidence="12 13">UM487</strain>
    </source>
</reference>
<keyword evidence="2" id="KW-0813">Transport</keyword>
<keyword evidence="4 9" id="KW-0812">Transmembrane</keyword>
<organism evidence="12 13">
    <name type="scientific">Cordyceps confragosa</name>
    <name type="common">Lecanicillium lecanii</name>
    <dbReference type="NCBI Taxonomy" id="2714763"/>
    <lineage>
        <taxon>Eukaryota</taxon>
        <taxon>Fungi</taxon>
        <taxon>Dikarya</taxon>
        <taxon>Ascomycota</taxon>
        <taxon>Pezizomycotina</taxon>
        <taxon>Sordariomycetes</taxon>
        <taxon>Hypocreomycetidae</taxon>
        <taxon>Hypocreales</taxon>
        <taxon>Cordycipitaceae</taxon>
        <taxon>Akanthomyces</taxon>
    </lineage>
</organism>
<feature type="domain" description="ABC transmembrane type-1" evidence="11">
    <location>
        <begin position="967"/>
        <end position="1181"/>
    </location>
</feature>
<comment type="subcellular location">
    <subcellularLocation>
        <location evidence="1">Cell membrane</location>
        <topology evidence="1">Multi-pass membrane protein</topology>
    </subcellularLocation>
</comment>
<dbReference type="SUPFAM" id="SSF52540">
    <property type="entry name" value="P-loop containing nucleoside triphosphate hydrolases"/>
    <property type="match status" value="2"/>
</dbReference>
<evidence type="ECO:0000256" key="4">
    <source>
        <dbReference type="ARBA" id="ARBA00022692"/>
    </source>
</evidence>
<keyword evidence="13" id="KW-1185">Reference proteome</keyword>
<name>A0A179IG80_CORDF</name>
<feature type="domain" description="ABC transmembrane type-1" evidence="11">
    <location>
        <begin position="282"/>
        <end position="551"/>
    </location>
</feature>
<dbReference type="InterPro" id="IPR050173">
    <property type="entry name" value="ABC_transporter_C-like"/>
</dbReference>
<keyword evidence="7 9" id="KW-1133">Transmembrane helix</keyword>
<proteinExistence type="predicted"/>
<dbReference type="Pfam" id="PF00664">
    <property type="entry name" value="ABC_membrane"/>
    <property type="match status" value="2"/>
</dbReference>
<evidence type="ECO:0000256" key="8">
    <source>
        <dbReference type="ARBA" id="ARBA00023136"/>
    </source>
</evidence>
<evidence type="ECO:0000313" key="12">
    <source>
        <dbReference type="EMBL" id="OAR01628.1"/>
    </source>
</evidence>
<evidence type="ECO:0000256" key="1">
    <source>
        <dbReference type="ARBA" id="ARBA00004651"/>
    </source>
</evidence>
<accession>A0A179IG80</accession>
<feature type="transmembrane region" description="Helical" evidence="9">
    <location>
        <begin position="68"/>
        <end position="92"/>
    </location>
</feature>
<dbReference type="GO" id="GO:0016887">
    <property type="term" value="F:ATP hydrolysis activity"/>
    <property type="evidence" value="ECO:0007669"/>
    <property type="project" value="InterPro"/>
</dbReference>
<feature type="transmembrane region" description="Helical" evidence="9">
    <location>
        <begin position="491"/>
        <end position="513"/>
    </location>
</feature>
<sequence>MALILTGVGQQDADAMFGPQLLDNFDFTLLFEHTILGILPNVVCVIGSIVCIYQLSRKAGLVSRGMLWWLKLISTVLLLATEICALALWSLPETRTRAALAAASASCVASFFVIILADAEHRQSLHSSGFLNLYLGLYTLLCIAKARSLFLRPEVLPLAILQIISIGLMILLLVLGEISKTSEIIDPDQRDKAGPEAVAGFWNRSLYIWLLPTLHTGCSRLLDSHDLRDLAADLQGGPLFSRFVPIWSRYSKGPSNVLFRALVRTMLRSIVLAMVPRLSLIGFSFAQPYLLERVVSLLESNAPRNDSENGLIGAAALIYIGIMVSRAWYSYLLVRVAAKTRGILVSAIFHKSLRLEHHKAKKLAAVTLMSTDADGVSLSVRKFFELIANLLELAVGIALLATKVGPACVMLLVPTAFLSVFSAALGKKVAPAQIAWNKSIETRVSRTSAILRQIRSIKMVGQGPAATHYIQELRKSETEESRKYRFLQAMIFANAMLIYCLTPISVMAGSIFWTRAGDVLKPSEVFTILSIVAIVSTPLSKVVACYPKIAATLGRLKRIQSFLQLDERCDQRRFIEPSTQSIAEAVGEGSKGIEAEKLHRPGRQNRQSWDVHPVEALRVDIAATRTSGIVVNSSSFWIPRRKLTMVVGKTGCGKSTLLRGLLGEAVLSGGKISLEREFVAYCDQETWIQNISIRETVVGACKYDARWYGNVVRFCQLLRDIQALPLGDETIVGSDGLKLSGGQKARLALARAVYALAPTILLDDIFSSLDEPTADAIFDELLGPYGVLRNTECAVVLATSSGKYIQAQIRLFIYLFNSILGRYLPWADHLLYLNGNRSVVHVTNSDQIPGYARFLDEEPIYDGLEAGQAQMAAPEAQTEQPSPSSETDQTTLFRQHGDANLYLMYFKVIPMKLLIFWLVLLGIFALSERSPEIYMRIWLATFPTNKLFFVGYGLLGVVCGMFGLSQIYASYGFATSVDAGVLLNRFSGDMTVLGQELPQSVALVLYGSSKQVEPSYQVLTFQDILMLTIDIGIISSGAKYMAAAVPFLFAALFMLQKFYLRTSRQLRFMDLEAKSPLYTHFTETTRGLLHIRGFQWEASFIAKFYKLLNNSQKPIYHLSAIQQWLTAAMDAISVILCVALVALASRFHDSSPSGTGLALLNLITFGEQLTFLMSDWTELETSLGAIARLDQFITNTPVEKDADDVAPISASWPENGTIEFRGVDAGYSRREGGRLVLSQLSLRVPGGSKLGIVGHTGCGPLLIDGIDITKVPRQLLRTRITTISQDFFELPGTLRDNLLPPEIMRPKDADRRLDDDAIYNVLLVAGLHDIVNERGGLNAPFDELGFSHGERQLVALARGIIHTLEFRTKIVLLDEVTGALDQDTRTAIQATLNGYFANHTVLTITHRMDMLRDVNKVYDMNENRVYQ</sequence>
<dbReference type="Proteomes" id="UP000243081">
    <property type="component" value="Unassembled WGS sequence"/>
</dbReference>
<evidence type="ECO:0000313" key="13">
    <source>
        <dbReference type="Proteomes" id="UP000243081"/>
    </source>
</evidence>
<dbReference type="PANTHER" id="PTHR24223:SF399">
    <property type="entry name" value="ABC TRANSPORTER ATNG"/>
    <property type="match status" value="1"/>
</dbReference>
<dbReference type="Pfam" id="PF24357">
    <property type="entry name" value="TMD0_ABC"/>
    <property type="match status" value="1"/>
</dbReference>
<dbReference type="PANTHER" id="PTHR24223">
    <property type="entry name" value="ATP-BINDING CASSETTE SUB-FAMILY C"/>
    <property type="match status" value="1"/>
</dbReference>
<feature type="transmembrane region" description="Helical" evidence="9">
    <location>
        <begin position="270"/>
        <end position="291"/>
    </location>
</feature>
<feature type="transmembrane region" description="Helical" evidence="9">
    <location>
        <begin position="156"/>
        <end position="175"/>
    </location>
</feature>
<evidence type="ECO:0000259" key="11">
    <source>
        <dbReference type="PROSITE" id="PS50929"/>
    </source>
</evidence>
<evidence type="ECO:0000256" key="7">
    <source>
        <dbReference type="ARBA" id="ARBA00022989"/>
    </source>
</evidence>
<feature type="transmembrane region" description="Helical" evidence="9">
    <location>
        <begin position="35"/>
        <end position="56"/>
    </location>
</feature>
<dbReference type="InterPro" id="IPR036640">
    <property type="entry name" value="ABC1_TM_sf"/>
</dbReference>
<feature type="transmembrane region" description="Helical" evidence="9">
    <location>
        <begin position="525"/>
        <end position="546"/>
    </location>
</feature>
<feature type="transmembrane region" description="Helical" evidence="9">
    <location>
        <begin position="1124"/>
        <end position="1144"/>
    </location>
</feature>
<dbReference type="Gene3D" id="1.20.1560.10">
    <property type="entry name" value="ABC transporter type 1, transmembrane domain"/>
    <property type="match status" value="2"/>
</dbReference>
<dbReference type="InterPro" id="IPR011527">
    <property type="entry name" value="ABC1_TM_dom"/>
</dbReference>
<keyword evidence="5" id="KW-0547">Nucleotide-binding</keyword>
<gene>
    <name evidence="12" type="ORF">LLEC1_03283</name>
</gene>
<dbReference type="OrthoDB" id="6500128at2759"/>
<evidence type="ECO:0000256" key="5">
    <source>
        <dbReference type="ARBA" id="ARBA00022741"/>
    </source>
</evidence>
<evidence type="ECO:0000256" key="2">
    <source>
        <dbReference type="ARBA" id="ARBA00022448"/>
    </source>
</evidence>
<evidence type="ECO:0000256" key="9">
    <source>
        <dbReference type="SAM" id="Phobius"/>
    </source>
</evidence>
<dbReference type="PROSITE" id="PS50929">
    <property type="entry name" value="ABC_TM1F"/>
    <property type="match status" value="2"/>
</dbReference>
<dbReference type="GO" id="GO:0005886">
    <property type="term" value="C:plasma membrane"/>
    <property type="evidence" value="ECO:0007669"/>
    <property type="project" value="UniProtKB-SubCell"/>
</dbReference>
<dbReference type="SUPFAM" id="SSF90123">
    <property type="entry name" value="ABC transporter transmembrane region"/>
    <property type="match status" value="2"/>
</dbReference>
<protein>
    <recommendedName>
        <fullName evidence="14">ABC transporter domain-containing protein</fullName>
    </recommendedName>
</protein>
<dbReference type="InterPro" id="IPR003439">
    <property type="entry name" value="ABC_transporter-like_ATP-bd"/>
</dbReference>
<evidence type="ECO:0000256" key="3">
    <source>
        <dbReference type="ARBA" id="ARBA00022475"/>
    </source>
</evidence>
<feature type="transmembrane region" description="Helical" evidence="9">
    <location>
        <begin position="1040"/>
        <end position="1060"/>
    </location>
</feature>
<dbReference type="EMBL" id="LUKN01001063">
    <property type="protein sequence ID" value="OAR01628.1"/>
    <property type="molecule type" value="Genomic_DNA"/>
</dbReference>
<feature type="transmembrane region" description="Helical" evidence="9">
    <location>
        <begin position="98"/>
        <end position="117"/>
    </location>
</feature>
<keyword evidence="8 9" id="KW-0472">Membrane</keyword>
<dbReference type="PROSITE" id="PS50893">
    <property type="entry name" value="ABC_TRANSPORTER_2"/>
    <property type="match status" value="1"/>
</dbReference>
<dbReference type="PROSITE" id="PS00211">
    <property type="entry name" value="ABC_TRANSPORTER_1"/>
    <property type="match status" value="2"/>
</dbReference>
<keyword evidence="6" id="KW-0067">ATP-binding</keyword>